<organism evidence="4 5">
    <name type="scientific">Mya arenaria</name>
    <name type="common">Soft-shell clam</name>
    <dbReference type="NCBI Taxonomy" id="6604"/>
    <lineage>
        <taxon>Eukaryota</taxon>
        <taxon>Metazoa</taxon>
        <taxon>Spiralia</taxon>
        <taxon>Lophotrochozoa</taxon>
        <taxon>Mollusca</taxon>
        <taxon>Bivalvia</taxon>
        <taxon>Autobranchia</taxon>
        <taxon>Heteroconchia</taxon>
        <taxon>Euheterodonta</taxon>
        <taxon>Imparidentia</taxon>
        <taxon>Neoheterodontei</taxon>
        <taxon>Myida</taxon>
        <taxon>Myoidea</taxon>
        <taxon>Myidae</taxon>
        <taxon>Mya</taxon>
    </lineage>
</organism>
<dbReference type="Pfam" id="PF13516">
    <property type="entry name" value="LRR_6"/>
    <property type="match status" value="7"/>
</dbReference>
<dbReference type="SUPFAM" id="SSF47473">
    <property type="entry name" value="EF-hand"/>
    <property type="match status" value="1"/>
</dbReference>
<dbReference type="SUPFAM" id="SSF52047">
    <property type="entry name" value="RNI-like"/>
    <property type="match status" value="1"/>
</dbReference>
<feature type="compositionally biased region" description="Acidic residues" evidence="2">
    <location>
        <begin position="94"/>
        <end position="104"/>
    </location>
</feature>
<sequence length="592" mass="66320">MTSYQSSPGTGNVMDMLGDAGSDARFLGGDLNGSGSSSRTMTPQDTPVESSTPIKRNMQLRGSAKLMRSASRGSSVAGLQSLLTGPVLITQPPPEEEEEEEEDDDFIAFSSGRMSRDTDYETDLEMDYEEWIADDMNMVDDEASQQRKYIYQCNETGVIPASYFLRHINNTTFRMRYHGLGPLGAKAIAIPLKDNHDIEHLDLEGNWIQREGATYMATMLRENMFITDINLSENQLGRDGADVLCEALHKNELLRTLDLSGNSLLDSGAASICELLKKNTFLKHLYLANNKFEDQAAHHFREALSHNETLETLDLGWNHFRTNGAVAIAEGVQENYGLRSLFVPMNGFSEPGAEALGRALKHNRTLTELDVSHNRIQETGAGHIALGLQTNDVLKKLKLGYNPISEDGALALLTAISKNDQSCINHIDLSEVFVSADFKTLQTRMETARMMVIIHAGVVSCRGSDSDYILETFRRNPYEKLKKYVKSAGYRLVDLFRDLDKDGSCTISYDELEGGLKMANVKITQSEIAFLMQTLDLDGDGMIDFSEWLAGDKEYRRQLREETNCPDDRKLMRDPNRFRKRESKLLDDIIKG</sequence>
<feature type="region of interest" description="Disordered" evidence="2">
    <location>
        <begin position="1"/>
        <end position="57"/>
    </location>
</feature>
<proteinExistence type="predicted"/>
<dbReference type="PANTHER" id="PTHR24114">
    <property type="entry name" value="LEUCINE RICH REPEAT FAMILY PROTEIN"/>
    <property type="match status" value="1"/>
</dbReference>
<evidence type="ECO:0000313" key="4">
    <source>
        <dbReference type="EMBL" id="WAR18831.1"/>
    </source>
</evidence>
<dbReference type="EMBL" id="CP111022">
    <property type="protein sequence ID" value="WAR18831.1"/>
    <property type="molecule type" value="Genomic_DNA"/>
</dbReference>
<name>A0ABY7FDI9_MYAAR</name>
<dbReference type="InterPro" id="IPR052394">
    <property type="entry name" value="LRR-containing"/>
</dbReference>
<evidence type="ECO:0000313" key="5">
    <source>
        <dbReference type="Proteomes" id="UP001164746"/>
    </source>
</evidence>
<feature type="compositionally biased region" description="Polar residues" evidence="2">
    <location>
        <begin position="1"/>
        <end position="10"/>
    </location>
</feature>
<feature type="compositionally biased region" description="Low complexity" evidence="2">
    <location>
        <begin position="27"/>
        <end position="38"/>
    </location>
</feature>
<gene>
    <name evidence="4" type="ORF">MAR_000669</name>
</gene>
<feature type="domain" description="EF-hand" evidence="3">
    <location>
        <begin position="491"/>
        <end position="522"/>
    </location>
</feature>
<dbReference type="SMART" id="SM00054">
    <property type="entry name" value="EFh"/>
    <property type="match status" value="2"/>
</dbReference>
<evidence type="ECO:0000259" key="3">
    <source>
        <dbReference type="PROSITE" id="PS50222"/>
    </source>
</evidence>
<keyword evidence="5" id="KW-1185">Reference proteome</keyword>
<protein>
    <submittedName>
        <fullName evidence="4">LR74A-like protein</fullName>
    </submittedName>
</protein>
<dbReference type="InterPro" id="IPR032675">
    <property type="entry name" value="LRR_dom_sf"/>
</dbReference>
<evidence type="ECO:0000256" key="1">
    <source>
        <dbReference type="ARBA" id="ARBA00022837"/>
    </source>
</evidence>
<dbReference type="Gene3D" id="1.10.238.10">
    <property type="entry name" value="EF-hand"/>
    <property type="match status" value="1"/>
</dbReference>
<dbReference type="PANTHER" id="PTHR24114:SF2">
    <property type="entry name" value="F-BOX DOMAIN-CONTAINING PROTEIN-RELATED"/>
    <property type="match status" value="1"/>
</dbReference>
<dbReference type="Gene3D" id="3.80.10.10">
    <property type="entry name" value="Ribonuclease Inhibitor"/>
    <property type="match status" value="3"/>
</dbReference>
<feature type="compositionally biased region" description="Polar residues" evidence="2">
    <location>
        <begin position="39"/>
        <end position="54"/>
    </location>
</feature>
<dbReference type="SMART" id="SM00368">
    <property type="entry name" value="LRR_RI"/>
    <property type="match status" value="8"/>
</dbReference>
<dbReference type="CDD" id="cd00051">
    <property type="entry name" value="EFh"/>
    <property type="match status" value="1"/>
</dbReference>
<feature type="domain" description="EF-hand" evidence="3">
    <location>
        <begin position="523"/>
        <end position="558"/>
    </location>
</feature>
<dbReference type="PROSITE" id="PS50222">
    <property type="entry name" value="EF_HAND_2"/>
    <property type="match status" value="2"/>
</dbReference>
<keyword evidence="1" id="KW-0106">Calcium</keyword>
<dbReference type="InterPro" id="IPR001611">
    <property type="entry name" value="Leu-rich_rpt"/>
</dbReference>
<reference evidence="4" key="1">
    <citation type="submission" date="2022-11" db="EMBL/GenBank/DDBJ databases">
        <title>Centuries of genome instability and evolution in soft-shell clam transmissible cancer (bioRxiv).</title>
        <authorList>
            <person name="Hart S.F.M."/>
            <person name="Yonemitsu M.A."/>
            <person name="Giersch R.M."/>
            <person name="Beal B.F."/>
            <person name="Arriagada G."/>
            <person name="Davis B.W."/>
            <person name="Ostrander E.A."/>
            <person name="Goff S.P."/>
            <person name="Metzger M.J."/>
        </authorList>
    </citation>
    <scope>NUCLEOTIDE SEQUENCE</scope>
    <source>
        <strain evidence="4">MELC-2E11</strain>
        <tissue evidence="4">Siphon/mantle</tissue>
    </source>
</reference>
<dbReference type="InterPro" id="IPR002048">
    <property type="entry name" value="EF_hand_dom"/>
</dbReference>
<evidence type="ECO:0000256" key="2">
    <source>
        <dbReference type="SAM" id="MobiDB-lite"/>
    </source>
</evidence>
<dbReference type="Pfam" id="PF13499">
    <property type="entry name" value="EF-hand_7"/>
    <property type="match status" value="1"/>
</dbReference>
<dbReference type="InterPro" id="IPR011992">
    <property type="entry name" value="EF-hand-dom_pair"/>
</dbReference>
<accession>A0ABY7FDI9</accession>
<dbReference type="InterPro" id="IPR018247">
    <property type="entry name" value="EF_Hand_1_Ca_BS"/>
</dbReference>
<dbReference type="Proteomes" id="UP001164746">
    <property type="component" value="Chromosome 11"/>
</dbReference>
<feature type="region of interest" description="Disordered" evidence="2">
    <location>
        <begin position="83"/>
        <end position="104"/>
    </location>
</feature>
<dbReference type="PROSITE" id="PS00018">
    <property type="entry name" value="EF_HAND_1"/>
    <property type="match status" value="1"/>
</dbReference>